<feature type="region of interest" description="Disordered" evidence="1">
    <location>
        <begin position="1"/>
        <end position="45"/>
    </location>
</feature>
<evidence type="ECO:0000313" key="2">
    <source>
        <dbReference type="EMBL" id="GEP70681.1"/>
    </source>
</evidence>
<sequence length="172" mass="17465">MRGGVAGAGIPNRATADAHTSSPYADPVTPLPPRSGGPGQVPAGPSDDALLAALASHLGVALAPRTFTVRGDVRVSVDGTDGGADAPPRFLVVVNGGAGQLKSLQRNKVIADAFKLDWLRGVLAPGARAVLVVSEPYARLFASGAWLPVAVRERGIEVAVVDSAGHVRLLAV</sequence>
<proteinExistence type="predicted"/>
<name>A0A512PHH9_9CELL</name>
<accession>A0A512PHH9</accession>
<protein>
    <submittedName>
        <fullName evidence="2">Uncharacterized protein</fullName>
    </submittedName>
</protein>
<evidence type="ECO:0000256" key="1">
    <source>
        <dbReference type="SAM" id="MobiDB-lite"/>
    </source>
</evidence>
<keyword evidence="3" id="KW-1185">Reference proteome</keyword>
<dbReference type="AlphaFoldDB" id="A0A512PHH9"/>
<gene>
    <name evidence="2" type="ORF">CSO01_33960</name>
</gene>
<comment type="caution">
    <text evidence="2">The sequence shown here is derived from an EMBL/GenBank/DDBJ whole genome shotgun (WGS) entry which is preliminary data.</text>
</comment>
<reference evidence="2 3" key="1">
    <citation type="submission" date="2019-07" db="EMBL/GenBank/DDBJ databases">
        <title>Whole genome shotgun sequence of Cellulomonas soli NBRC 109434.</title>
        <authorList>
            <person name="Hosoyama A."/>
            <person name="Uohara A."/>
            <person name="Ohji S."/>
            <person name="Ichikawa N."/>
        </authorList>
    </citation>
    <scope>NUCLEOTIDE SEQUENCE [LARGE SCALE GENOMIC DNA]</scope>
    <source>
        <strain evidence="2 3">NBRC 109434</strain>
    </source>
</reference>
<dbReference type="Proteomes" id="UP000321798">
    <property type="component" value="Unassembled WGS sequence"/>
</dbReference>
<evidence type="ECO:0000313" key="3">
    <source>
        <dbReference type="Proteomes" id="UP000321798"/>
    </source>
</evidence>
<organism evidence="2 3">
    <name type="scientific">Cellulomonas soli</name>
    <dbReference type="NCBI Taxonomy" id="931535"/>
    <lineage>
        <taxon>Bacteria</taxon>
        <taxon>Bacillati</taxon>
        <taxon>Actinomycetota</taxon>
        <taxon>Actinomycetes</taxon>
        <taxon>Micrococcales</taxon>
        <taxon>Cellulomonadaceae</taxon>
        <taxon>Cellulomonas</taxon>
    </lineage>
</organism>
<dbReference type="EMBL" id="BKAL01000015">
    <property type="protein sequence ID" value="GEP70681.1"/>
    <property type="molecule type" value="Genomic_DNA"/>
</dbReference>